<keyword evidence="2" id="KW-1185">Reference proteome</keyword>
<gene>
    <name evidence="1" type="ORF">PENTCL1PPCAC_15360</name>
</gene>
<evidence type="ECO:0000313" key="2">
    <source>
        <dbReference type="Proteomes" id="UP001432027"/>
    </source>
</evidence>
<comment type="caution">
    <text evidence="1">The sequence shown here is derived from an EMBL/GenBank/DDBJ whole genome shotgun (WGS) entry which is preliminary data.</text>
</comment>
<sequence length="84" mass="9635">MSDSRVPDEYHYQIEIEASGDDAAIVEYLRGCIGLRIRQAFLCTEFEDGRIIDRIETETIFRLLEGLQIKALSVQIDWLSDNAV</sequence>
<evidence type="ECO:0000313" key="1">
    <source>
        <dbReference type="EMBL" id="GMS93185.1"/>
    </source>
</evidence>
<proteinExistence type="predicted"/>
<organism evidence="1 2">
    <name type="scientific">Pristionchus entomophagus</name>
    <dbReference type="NCBI Taxonomy" id="358040"/>
    <lineage>
        <taxon>Eukaryota</taxon>
        <taxon>Metazoa</taxon>
        <taxon>Ecdysozoa</taxon>
        <taxon>Nematoda</taxon>
        <taxon>Chromadorea</taxon>
        <taxon>Rhabditida</taxon>
        <taxon>Rhabditina</taxon>
        <taxon>Diplogasteromorpha</taxon>
        <taxon>Diplogasteroidea</taxon>
        <taxon>Neodiplogasteridae</taxon>
        <taxon>Pristionchus</taxon>
    </lineage>
</organism>
<reference evidence="1" key="1">
    <citation type="submission" date="2023-10" db="EMBL/GenBank/DDBJ databases">
        <title>Genome assembly of Pristionchus species.</title>
        <authorList>
            <person name="Yoshida K."/>
            <person name="Sommer R.J."/>
        </authorList>
    </citation>
    <scope>NUCLEOTIDE SEQUENCE</scope>
    <source>
        <strain evidence="1">RS0144</strain>
    </source>
</reference>
<protein>
    <submittedName>
        <fullName evidence="1">Uncharacterized protein</fullName>
    </submittedName>
</protein>
<name>A0AAV5TC87_9BILA</name>
<dbReference type="EMBL" id="BTSX01000004">
    <property type="protein sequence ID" value="GMS93185.1"/>
    <property type="molecule type" value="Genomic_DNA"/>
</dbReference>
<accession>A0AAV5TC87</accession>
<dbReference type="Proteomes" id="UP001432027">
    <property type="component" value="Unassembled WGS sequence"/>
</dbReference>
<dbReference type="AlphaFoldDB" id="A0AAV5TC87"/>